<feature type="transmembrane region" description="Helical" evidence="5">
    <location>
        <begin position="151"/>
        <end position="167"/>
    </location>
</feature>
<feature type="transmembrane region" description="Helical" evidence="5">
    <location>
        <begin position="129"/>
        <end position="145"/>
    </location>
</feature>
<organism evidence="6 7">
    <name type="scientific">Negadavirga shengliensis</name>
    <dbReference type="NCBI Taxonomy" id="1389218"/>
    <lineage>
        <taxon>Bacteria</taxon>
        <taxon>Pseudomonadati</taxon>
        <taxon>Bacteroidota</taxon>
        <taxon>Cytophagia</taxon>
        <taxon>Cytophagales</taxon>
        <taxon>Cyclobacteriaceae</taxon>
        <taxon>Negadavirga</taxon>
    </lineage>
</organism>
<protein>
    <submittedName>
        <fullName evidence="6">Methyltransferase family protein</fullName>
        <ecNumber evidence="6">2.1.1.100</ecNumber>
        <ecNumber evidence="6">2.1.1.334</ecNumber>
    </submittedName>
</protein>
<gene>
    <name evidence="6" type="ORF">ACFPFU_02910</name>
</gene>
<feature type="transmembrane region" description="Helical" evidence="5">
    <location>
        <begin position="6"/>
        <end position="26"/>
    </location>
</feature>
<keyword evidence="6" id="KW-0808">Transferase</keyword>
<dbReference type="Proteomes" id="UP001595818">
    <property type="component" value="Unassembled WGS sequence"/>
</dbReference>
<feature type="transmembrane region" description="Helical" evidence="5">
    <location>
        <begin position="74"/>
        <end position="91"/>
    </location>
</feature>
<evidence type="ECO:0000313" key="7">
    <source>
        <dbReference type="Proteomes" id="UP001595818"/>
    </source>
</evidence>
<comment type="subcellular location">
    <subcellularLocation>
        <location evidence="1">Endomembrane system</location>
        <topology evidence="1">Multi-pass membrane protein</topology>
    </subcellularLocation>
</comment>
<dbReference type="Pfam" id="PF04191">
    <property type="entry name" value="PEMT"/>
    <property type="match status" value="1"/>
</dbReference>
<keyword evidence="7" id="KW-1185">Reference proteome</keyword>
<dbReference type="GO" id="GO:0004671">
    <property type="term" value="F:protein C-terminal S-isoprenylcysteine carboxyl O-methyltransferase activity"/>
    <property type="evidence" value="ECO:0007669"/>
    <property type="project" value="UniProtKB-EC"/>
</dbReference>
<evidence type="ECO:0000256" key="3">
    <source>
        <dbReference type="ARBA" id="ARBA00022989"/>
    </source>
</evidence>
<dbReference type="InterPro" id="IPR007318">
    <property type="entry name" value="Phopholipid_MeTrfase"/>
</dbReference>
<keyword evidence="4 5" id="KW-0472">Membrane</keyword>
<keyword evidence="3 5" id="KW-1133">Transmembrane helix</keyword>
<evidence type="ECO:0000313" key="6">
    <source>
        <dbReference type="EMBL" id="MFC4870622.1"/>
    </source>
</evidence>
<name>A0ABV9SW59_9BACT</name>
<keyword evidence="6" id="KW-0489">Methyltransferase</keyword>
<evidence type="ECO:0000256" key="5">
    <source>
        <dbReference type="SAM" id="Phobius"/>
    </source>
</evidence>
<evidence type="ECO:0000256" key="2">
    <source>
        <dbReference type="ARBA" id="ARBA00022692"/>
    </source>
</evidence>
<sequence length="199" mass="23474">MMEYFVLSIGWILFYGTHTLLAALNIKRKFRAIMGRRYIWYRMLYSLWSTMLILAIFIYAATLSPVWLWQQGDLGTYLGFMLAAFGTILAVKSLKGIELFRFIGFRPHDDLKEKDSLTTNGLYHYIRHPLYAGLILIFFGFFLYIPNLASLVHLLALLVYLPVGIYFEEKKLIQLYGEEYSSYRRHVPPIFPKFTLWKK</sequence>
<comment type="caution">
    <text evidence="6">The sequence shown here is derived from an EMBL/GenBank/DDBJ whole genome shotgun (WGS) entry which is preliminary data.</text>
</comment>
<evidence type="ECO:0000256" key="1">
    <source>
        <dbReference type="ARBA" id="ARBA00004127"/>
    </source>
</evidence>
<dbReference type="EC" id="2.1.1.334" evidence="6"/>
<dbReference type="Gene3D" id="1.20.120.1630">
    <property type="match status" value="1"/>
</dbReference>
<feature type="transmembrane region" description="Helical" evidence="5">
    <location>
        <begin position="47"/>
        <end position="68"/>
    </location>
</feature>
<accession>A0ABV9SW59</accession>
<dbReference type="PANTHER" id="PTHR12714">
    <property type="entry name" value="PROTEIN-S ISOPRENYLCYSTEINE O-METHYLTRANSFERASE"/>
    <property type="match status" value="1"/>
</dbReference>
<dbReference type="PANTHER" id="PTHR12714:SF9">
    <property type="entry name" value="PROTEIN-S-ISOPRENYLCYSTEINE O-METHYLTRANSFERASE"/>
    <property type="match status" value="1"/>
</dbReference>
<evidence type="ECO:0000256" key="4">
    <source>
        <dbReference type="ARBA" id="ARBA00023136"/>
    </source>
</evidence>
<reference evidence="7" key="1">
    <citation type="journal article" date="2019" name="Int. J. Syst. Evol. Microbiol.">
        <title>The Global Catalogue of Microorganisms (GCM) 10K type strain sequencing project: providing services to taxonomists for standard genome sequencing and annotation.</title>
        <authorList>
            <consortium name="The Broad Institute Genomics Platform"/>
            <consortium name="The Broad Institute Genome Sequencing Center for Infectious Disease"/>
            <person name="Wu L."/>
            <person name="Ma J."/>
        </authorList>
    </citation>
    <scope>NUCLEOTIDE SEQUENCE [LARGE SCALE GENOMIC DNA]</scope>
    <source>
        <strain evidence="7">CGMCC 4.7466</strain>
    </source>
</reference>
<keyword evidence="2 5" id="KW-0812">Transmembrane</keyword>
<dbReference type="GO" id="GO:0032259">
    <property type="term" value="P:methylation"/>
    <property type="evidence" value="ECO:0007669"/>
    <property type="project" value="UniProtKB-KW"/>
</dbReference>
<dbReference type="EMBL" id="JBHSJJ010000001">
    <property type="protein sequence ID" value="MFC4870622.1"/>
    <property type="molecule type" value="Genomic_DNA"/>
</dbReference>
<proteinExistence type="predicted"/>
<dbReference type="RefSeq" id="WP_377061315.1">
    <property type="nucleotide sequence ID" value="NZ_JBHSJJ010000001.1"/>
</dbReference>
<dbReference type="EC" id="2.1.1.100" evidence="6"/>